<evidence type="ECO:0000313" key="2">
    <source>
        <dbReference type="Proteomes" id="UP000629098"/>
    </source>
</evidence>
<evidence type="ECO:0000313" key="1">
    <source>
        <dbReference type="EMBL" id="MBD2778078.1"/>
    </source>
</evidence>
<dbReference type="Proteomes" id="UP000629098">
    <property type="component" value="Unassembled WGS sequence"/>
</dbReference>
<protein>
    <recommendedName>
        <fullName evidence="3">Addiction module component</fullName>
    </recommendedName>
</protein>
<evidence type="ECO:0008006" key="3">
    <source>
        <dbReference type="Google" id="ProtNLM"/>
    </source>
</evidence>
<gene>
    <name evidence="1" type="ORF">ICL16_40060</name>
</gene>
<dbReference type="AlphaFoldDB" id="A0A8J6Y268"/>
<sequence length="81" mass="9230">MPTYEEVLSLAQRLSRDEQIRLREALTTLVQIPVEVEGTDEIIPPEEIAESEVALQDYLAGRDVGVSKEELKRKLFRSKFG</sequence>
<comment type="caution">
    <text evidence="1">The sequence shown here is derived from an EMBL/GenBank/DDBJ whole genome shotgun (WGS) entry which is preliminary data.</text>
</comment>
<proteinExistence type="predicted"/>
<organism evidence="1 2">
    <name type="scientific">Iningainema tapete BLCC-T55</name>
    <dbReference type="NCBI Taxonomy" id="2748662"/>
    <lineage>
        <taxon>Bacteria</taxon>
        <taxon>Bacillati</taxon>
        <taxon>Cyanobacteriota</taxon>
        <taxon>Cyanophyceae</taxon>
        <taxon>Nostocales</taxon>
        <taxon>Scytonemataceae</taxon>
        <taxon>Iningainema tapete</taxon>
    </lineage>
</organism>
<reference evidence="1" key="1">
    <citation type="submission" date="2020-09" db="EMBL/GenBank/DDBJ databases">
        <title>Iningainema tapete sp. nov. (Scytonemataceae, Cyanobacteria) from greenhouses in central Florida (USA) produces two types of nodularin with biosynthetic potential for microcystin-LR and anabaenopeptins.</title>
        <authorList>
            <person name="Berthold D.E."/>
            <person name="Lefler F.W."/>
            <person name="Huang I.-S."/>
            <person name="Abdulla H."/>
            <person name="Zimba P.V."/>
            <person name="Laughinghouse H.D. IV."/>
        </authorList>
    </citation>
    <scope>NUCLEOTIDE SEQUENCE</scope>
    <source>
        <strain evidence="1">BLCCT55</strain>
    </source>
</reference>
<dbReference type="EMBL" id="JACXAE010000120">
    <property type="protein sequence ID" value="MBD2778078.1"/>
    <property type="molecule type" value="Genomic_DNA"/>
</dbReference>
<accession>A0A8J6Y268</accession>
<keyword evidence="2" id="KW-1185">Reference proteome</keyword>
<name>A0A8J6Y268_9CYAN</name>
<dbReference type="RefSeq" id="WP_190837353.1">
    <property type="nucleotide sequence ID" value="NZ_CAWPPI010000120.1"/>
</dbReference>